<feature type="compositionally biased region" description="Basic residues" evidence="1">
    <location>
        <begin position="46"/>
        <end position="62"/>
    </location>
</feature>
<evidence type="ECO:0000256" key="1">
    <source>
        <dbReference type="SAM" id="MobiDB-lite"/>
    </source>
</evidence>
<protein>
    <submittedName>
        <fullName evidence="3">Uncharacterized protein</fullName>
    </submittedName>
</protein>
<dbReference type="Proteomes" id="UP000887561">
    <property type="component" value="Unplaced"/>
</dbReference>
<proteinExistence type="predicted"/>
<feature type="compositionally biased region" description="Polar residues" evidence="1">
    <location>
        <begin position="196"/>
        <end position="208"/>
    </location>
</feature>
<sequence>MCASAAADEINYEFDLSVIAEKMAERYVKEHCPKGHIEYKETKVDKVRKRSDKHTKSFKHHNINGEDSNSTMIDPEPNVMDSSIHINTNNAGSHHEKNSDNNDDFFEGLDDFFDRSMAHSTIGTSVVQAYKPSAFITESQSHNEMIGNGSSIVTDKNSEYNDETQNMHQDFNNLILESSQNIEPNVNKKRKGIDELNTSPTNKKSKGVNNIAHNLNKIIPPRHLTYLIAKAHNIEESRDYNHHSIAESKSSNNSISNGSSGNMHQDFSNLILESRQNIEPNVNKKRKGTAKDSGSKLNKKGKGRNKTSNLDKAKPFDIGGIVILESSEN</sequence>
<name>A0A915LTF5_MELJA</name>
<feature type="region of interest" description="Disordered" evidence="1">
    <location>
        <begin position="188"/>
        <end position="208"/>
    </location>
</feature>
<evidence type="ECO:0000313" key="3">
    <source>
        <dbReference type="WBParaSite" id="scaffold1617_cov326.g3381"/>
    </source>
</evidence>
<organism evidence="2 3">
    <name type="scientific">Meloidogyne javanica</name>
    <name type="common">Root-knot nematode worm</name>
    <dbReference type="NCBI Taxonomy" id="6303"/>
    <lineage>
        <taxon>Eukaryota</taxon>
        <taxon>Metazoa</taxon>
        <taxon>Ecdysozoa</taxon>
        <taxon>Nematoda</taxon>
        <taxon>Chromadorea</taxon>
        <taxon>Rhabditida</taxon>
        <taxon>Tylenchina</taxon>
        <taxon>Tylenchomorpha</taxon>
        <taxon>Tylenchoidea</taxon>
        <taxon>Meloidogynidae</taxon>
        <taxon>Meloidogyninae</taxon>
        <taxon>Meloidogyne</taxon>
        <taxon>Meloidogyne incognita group</taxon>
    </lineage>
</organism>
<dbReference type="AlphaFoldDB" id="A0A915LTF5"/>
<evidence type="ECO:0000313" key="2">
    <source>
        <dbReference type="Proteomes" id="UP000887561"/>
    </source>
</evidence>
<reference evidence="3" key="1">
    <citation type="submission" date="2022-11" db="UniProtKB">
        <authorList>
            <consortium name="WormBaseParasite"/>
        </authorList>
    </citation>
    <scope>IDENTIFICATION</scope>
</reference>
<dbReference type="WBParaSite" id="scaffold1617_cov326.g3381">
    <property type="protein sequence ID" value="scaffold1617_cov326.g3381"/>
    <property type="gene ID" value="scaffold1617_cov326.g3381"/>
</dbReference>
<feature type="region of interest" description="Disordered" evidence="1">
    <location>
        <begin position="45"/>
        <end position="72"/>
    </location>
</feature>
<accession>A0A915LTF5</accession>
<keyword evidence="2" id="KW-1185">Reference proteome</keyword>
<feature type="region of interest" description="Disordered" evidence="1">
    <location>
        <begin position="276"/>
        <end position="313"/>
    </location>
</feature>